<dbReference type="PANTHER" id="PTHR35786">
    <property type="entry name" value="REDOX-SENSING TRANSCRIPTIONAL REPRESSOR REX"/>
    <property type="match status" value="1"/>
</dbReference>
<dbReference type="NCBIfam" id="NF003995">
    <property type="entry name" value="PRK05472.2-4"/>
    <property type="match status" value="1"/>
</dbReference>
<dbReference type="STRING" id="1555112.LIP_3166"/>
<dbReference type="Pfam" id="PF06971">
    <property type="entry name" value="Put_DNA-bind_N"/>
    <property type="match status" value="1"/>
</dbReference>
<dbReference type="KEGG" id="lpil:LIP_3166"/>
<feature type="binding site" evidence="7">
    <location>
        <begin position="91"/>
        <end position="96"/>
    </location>
    <ligand>
        <name>NAD(+)</name>
        <dbReference type="ChEBI" id="CHEBI:57540"/>
    </ligand>
</feature>
<evidence type="ECO:0000256" key="6">
    <source>
        <dbReference type="ARBA" id="ARBA00023163"/>
    </source>
</evidence>
<dbReference type="SMART" id="SM00881">
    <property type="entry name" value="CoA_binding"/>
    <property type="match status" value="1"/>
</dbReference>
<dbReference type="NCBIfam" id="NF003989">
    <property type="entry name" value="PRK05472.1-3"/>
    <property type="match status" value="1"/>
</dbReference>
<dbReference type="GO" id="GO:0003700">
    <property type="term" value="F:DNA-binding transcription factor activity"/>
    <property type="evidence" value="ECO:0007669"/>
    <property type="project" value="UniProtKB-UniRule"/>
</dbReference>
<dbReference type="HAMAP" id="MF_01131">
    <property type="entry name" value="Rex"/>
    <property type="match status" value="1"/>
</dbReference>
<dbReference type="Gene3D" id="3.40.50.720">
    <property type="entry name" value="NAD(P)-binding Rossmann-like Domain"/>
    <property type="match status" value="1"/>
</dbReference>
<dbReference type="PANTHER" id="PTHR35786:SF1">
    <property type="entry name" value="REDOX-SENSING TRANSCRIPTIONAL REPRESSOR REX 1"/>
    <property type="match status" value="1"/>
</dbReference>
<reference evidence="10" key="1">
    <citation type="submission" date="2015-07" db="EMBL/GenBank/DDBJ databases">
        <title>Complete genome sequence and phylogenetic analysis of Limnochorda pilosa.</title>
        <authorList>
            <person name="Watanabe M."/>
            <person name="Kojima H."/>
            <person name="Fukui M."/>
        </authorList>
    </citation>
    <scope>NUCLEOTIDE SEQUENCE [LARGE SCALE GENOMIC DNA]</scope>
    <source>
        <strain evidence="10">HC45</strain>
    </source>
</reference>
<keyword evidence="4 7" id="KW-0520">NAD</keyword>
<evidence type="ECO:0000259" key="8">
    <source>
        <dbReference type="SMART" id="SM00881"/>
    </source>
</evidence>
<keyword evidence="3 7" id="KW-0805">Transcription regulation</keyword>
<dbReference type="AlphaFoldDB" id="A0A0K2SPC5"/>
<name>A0A0K2SPC5_LIMPI</name>
<dbReference type="GO" id="GO:0045892">
    <property type="term" value="P:negative regulation of DNA-templated transcription"/>
    <property type="evidence" value="ECO:0007669"/>
    <property type="project" value="InterPro"/>
</dbReference>
<sequence>MRWNKISDAVVRRLPLYLRVLDEASRDGEKRLMSSQELGDRAGVSPALVRKDLAWFGEFGKQGVGYEVAYLRDELLRILNLDRVVDLGIIGMGALGHALARFNMDRYRRDPHFRLRVAALFDADPEKYGEQVGDLVIQPADQLEEVLERHGIRMAVVAVPAAAAQETVDRCVRAGVRAILNFAPVHVNVPEHVYLAHTDLSLELERLAYYLEG</sequence>
<dbReference type="InterPro" id="IPR022876">
    <property type="entry name" value="Tscrpt_rep_Rex"/>
</dbReference>
<evidence type="ECO:0000256" key="1">
    <source>
        <dbReference type="ARBA" id="ARBA00022490"/>
    </source>
</evidence>
<evidence type="ECO:0000256" key="5">
    <source>
        <dbReference type="ARBA" id="ARBA00023125"/>
    </source>
</evidence>
<evidence type="ECO:0000313" key="10">
    <source>
        <dbReference type="Proteomes" id="UP000065807"/>
    </source>
</evidence>
<comment type="subunit">
    <text evidence="7">Homodimer.</text>
</comment>
<evidence type="ECO:0000256" key="2">
    <source>
        <dbReference type="ARBA" id="ARBA00022491"/>
    </source>
</evidence>
<dbReference type="InterPro" id="IPR036388">
    <property type="entry name" value="WH-like_DNA-bd_sf"/>
</dbReference>
<evidence type="ECO:0000256" key="3">
    <source>
        <dbReference type="ARBA" id="ARBA00023015"/>
    </source>
</evidence>
<dbReference type="NCBIfam" id="NF003996">
    <property type="entry name" value="PRK05472.2-5"/>
    <property type="match status" value="1"/>
</dbReference>
<keyword evidence="6 7" id="KW-0804">Transcription</keyword>
<proteinExistence type="inferred from homology"/>
<protein>
    <recommendedName>
        <fullName evidence="7">Redox-sensing transcriptional repressor Rex</fullName>
    </recommendedName>
</protein>
<dbReference type="Gene3D" id="1.10.10.10">
    <property type="entry name" value="Winged helix-like DNA-binding domain superfamily/Winged helix DNA-binding domain"/>
    <property type="match status" value="1"/>
</dbReference>
<comment type="similarity">
    <text evidence="7">Belongs to the transcriptional regulatory Rex family.</text>
</comment>
<dbReference type="SUPFAM" id="SSF51735">
    <property type="entry name" value="NAD(P)-binding Rossmann-fold domains"/>
    <property type="match status" value="1"/>
</dbReference>
<comment type="subcellular location">
    <subcellularLocation>
        <location evidence="7">Cytoplasm</location>
    </subcellularLocation>
</comment>
<keyword evidence="1 7" id="KW-0963">Cytoplasm</keyword>
<gene>
    <name evidence="7" type="primary">rex</name>
    <name evidence="9" type="ORF">LIP_3166</name>
</gene>
<evidence type="ECO:0000256" key="7">
    <source>
        <dbReference type="HAMAP-Rule" id="MF_01131"/>
    </source>
</evidence>
<dbReference type="GO" id="GO:0005737">
    <property type="term" value="C:cytoplasm"/>
    <property type="evidence" value="ECO:0007669"/>
    <property type="project" value="UniProtKB-SubCell"/>
</dbReference>
<dbReference type="InterPro" id="IPR003781">
    <property type="entry name" value="CoA-bd"/>
</dbReference>
<comment type="caution">
    <text evidence="7">Lacks conserved residue(s) required for the propagation of feature annotation.</text>
</comment>
<feature type="domain" description="CoA-binding" evidence="8">
    <location>
        <begin position="78"/>
        <end position="186"/>
    </location>
</feature>
<dbReference type="GO" id="GO:0003677">
    <property type="term" value="F:DNA binding"/>
    <property type="evidence" value="ECO:0007669"/>
    <property type="project" value="UniProtKB-UniRule"/>
</dbReference>
<keyword evidence="5 7" id="KW-0238">DNA-binding</keyword>
<dbReference type="Proteomes" id="UP000065807">
    <property type="component" value="Chromosome"/>
</dbReference>
<dbReference type="RefSeq" id="WP_068140153.1">
    <property type="nucleotide sequence ID" value="NZ_AP014924.1"/>
</dbReference>
<dbReference type="InterPro" id="IPR036291">
    <property type="entry name" value="NAD(P)-bd_dom_sf"/>
</dbReference>
<dbReference type="OrthoDB" id="9784760at2"/>
<reference evidence="10" key="2">
    <citation type="journal article" date="2016" name="Int. J. Syst. Evol. Microbiol.">
        <title>Complete genome sequence and cell structure of Limnochorda pilosa, a Gram-negative spore-former within the phylum Firmicutes.</title>
        <authorList>
            <person name="Watanabe M."/>
            <person name="Kojima H."/>
            <person name="Fukui M."/>
        </authorList>
    </citation>
    <scope>NUCLEOTIDE SEQUENCE [LARGE SCALE GENOMIC DNA]</scope>
    <source>
        <strain evidence="10">HC45</strain>
    </source>
</reference>
<dbReference type="PATRIC" id="fig|1555112.3.peg.3214"/>
<dbReference type="Pfam" id="PF02629">
    <property type="entry name" value="CoA_binding"/>
    <property type="match status" value="1"/>
</dbReference>
<dbReference type="InterPro" id="IPR036390">
    <property type="entry name" value="WH_DNA-bd_sf"/>
</dbReference>
<dbReference type="GO" id="GO:0051775">
    <property type="term" value="P:response to redox state"/>
    <property type="evidence" value="ECO:0007669"/>
    <property type="project" value="InterPro"/>
</dbReference>
<evidence type="ECO:0000313" key="9">
    <source>
        <dbReference type="EMBL" id="BAS28993.1"/>
    </source>
</evidence>
<keyword evidence="2 7" id="KW-0678">Repressor</keyword>
<dbReference type="InterPro" id="IPR009718">
    <property type="entry name" value="Rex_DNA-bd_C_dom"/>
</dbReference>
<keyword evidence="10" id="KW-1185">Reference proteome</keyword>
<accession>A0A0K2SPC5</accession>
<comment type="function">
    <text evidence="7">Modulates transcription in response to changes in cellular NADH/NAD(+) redox state.</text>
</comment>
<dbReference type="EMBL" id="AP014924">
    <property type="protein sequence ID" value="BAS28993.1"/>
    <property type="molecule type" value="Genomic_DNA"/>
</dbReference>
<organism evidence="9 10">
    <name type="scientific">Limnochorda pilosa</name>
    <dbReference type="NCBI Taxonomy" id="1555112"/>
    <lineage>
        <taxon>Bacteria</taxon>
        <taxon>Bacillati</taxon>
        <taxon>Bacillota</taxon>
        <taxon>Limnochordia</taxon>
        <taxon>Limnochordales</taxon>
        <taxon>Limnochordaceae</taxon>
        <taxon>Limnochorda</taxon>
    </lineage>
</organism>
<dbReference type="NCBIfam" id="NF003994">
    <property type="entry name" value="PRK05472.2-3"/>
    <property type="match status" value="1"/>
</dbReference>
<dbReference type="SUPFAM" id="SSF46785">
    <property type="entry name" value="Winged helix' DNA-binding domain"/>
    <property type="match status" value="1"/>
</dbReference>
<evidence type="ECO:0000256" key="4">
    <source>
        <dbReference type="ARBA" id="ARBA00023027"/>
    </source>
</evidence>